<dbReference type="PANTHER" id="PTHR31703:SF2">
    <property type="entry name" value="UPF0669 PROTEIN C6ORF120"/>
    <property type="match status" value="1"/>
</dbReference>
<dbReference type="Proteomes" id="UP000695000">
    <property type="component" value="Unplaced"/>
</dbReference>
<dbReference type="PANTHER" id="PTHR31703">
    <property type="entry name" value="UPF0669 PROTEIN C6ORF120"/>
    <property type="match status" value="1"/>
</dbReference>
<evidence type="ECO:0000313" key="8">
    <source>
        <dbReference type="RefSeq" id="XP_017770875.1"/>
    </source>
</evidence>
<accession>A0ABM1M8H5</accession>
<organism evidence="7 8">
    <name type="scientific">Nicrophorus vespilloides</name>
    <name type="common">Boreal carrion beetle</name>
    <dbReference type="NCBI Taxonomy" id="110193"/>
    <lineage>
        <taxon>Eukaryota</taxon>
        <taxon>Metazoa</taxon>
        <taxon>Ecdysozoa</taxon>
        <taxon>Arthropoda</taxon>
        <taxon>Hexapoda</taxon>
        <taxon>Insecta</taxon>
        <taxon>Pterygota</taxon>
        <taxon>Neoptera</taxon>
        <taxon>Endopterygota</taxon>
        <taxon>Coleoptera</taxon>
        <taxon>Polyphaga</taxon>
        <taxon>Staphyliniformia</taxon>
        <taxon>Silphidae</taxon>
        <taxon>Nicrophorinae</taxon>
        <taxon>Nicrophorus</taxon>
    </lineage>
</organism>
<proteinExistence type="inferred from homology"/>
<feature type="transmembrane region" description="Helical" evidence="6">
    <location>
        <begin position="21"/>
        <end position="43"/>
    </location>
</feature>
<evidence type="ECO:0000256" key="3">
    <source>
        <dbReference type="ARBA" id="ARBA00022525"/>
    </source>
</evidence>
<evidence type="ECO:0000313" key="7">
    <source>
        <dbReference type="Proteomes" id="UP000695000"/>
    </source>
</evidence>
<evidence type="ECO:0000256" key="4">
    <source>
        <dbReference type="ARBA" id="ARBA00022729"/>
    </source>
</evidence>
<reference evidence="8" key="1">
    <citation type="submission" date="2025-08" db="UniProtKB">
        <authorList>
            <consortium name="RefSeq"/>
        </authorList>
    </citation>
    <scope>IDENTIFICATION</scope>
    <source>
        <tissue evidence="8">Whole Larva</tissue>
    </source>
</reference>
<keyword evidence="6" id="KW-0812">Transmembrane</keyword>
<keyword evidence="7" id="KW-1185">Reference proteome</keyword>
<keyword evidence="6" id="KW-0472">Membrane</keyword>
<protein>
    <submittedName>
        <fullName evidence="8">UPF0669 protein v1g209471-like</fullName>
    </submittedName>
</protein>
<keyword evidence="6" id="KW-1133">Transmembrane helix</keyword>
<evidence type="ECO:0000256" key="5">
    <source>
        <dbReference type="ARBA" id="ARBA00023180"/>
    </source>
</evidence>
<dbReference type="InterPro" id="IPR031420">
    <property type="entry name" value="UPF0669"/>
</dbReference>
<evidence type="ECO:0000256" key="2">
    <source>
        <dbReference type="ARBA" id="ARBA00008960"/>
    </source>
</evidence>
<name>A0ABM1M8H5_NICVS</name>
<comment type="subcellular location">
    <subcellularLocation>
        <location evidence="1">Secreted</location>
    </subcellularLocation>
</comment>
<comment type="similarity">
    <text evidence="2">Belongs to the UPF0669 family.</text>
</comment>
<sequence length="201" mass="23693">MERVGEQRMRRSRRRRSRQQGFRVLVKSLTIVLVVTGIMRNLLNRFEQIMNAAEVKEIDLLIHQTEGTVDHDNYTYYSLHEEGALKIILETKNGDADLYISSSRRPQYYPESYDFASTTCGMDLVEVPEDLRRPILVGVYGHPAHRRSAFTLSMYVNFRPNETYRKYKASRIGFKEKLNFIIRNTAMWRVFELIEGVFFII</sequence>
<dbReference type="Pfam" id="PF17065">
    <property type="entry name" value="UPF0669"/>
    <property type="match status" value="1"/>
</dbReference>
<dbReference type="GeneID" id="108558476"/>
<keyword evidence="4" id="KW-0732">Signal</keyword>
<gene>
    <name evidence="8" type="primary">LOC108558476</name>
</gene>
<keyword evidence="3" id="KW-0964">Secreted</keyword>
<dbReference type="RefSeq" id="XP_017770875.1">
    <property type="nucleotide sequence ID" value="XM_017915386.1"/>
</dbReference>
<keyword evidence="5" id="KW-0325">Glycoprotein</keyword>
<evidence type="ECO:0000256" key="6">
    <source>
        <dbReference type="SAM" id="Phobius"/>
    </source>
</evidence>
<evidence type="ECO:0000256" key="1">
    <source>
        <dbReference type="ARBA" id="ARBA00004613"/>
    </source>
</evidence>